<dbReference type="AlphaFoldDB" id="A0A410X1M1"/>
<reference evidence="2 3" key="1">
    <citation type="submission" date="2018-01" db="EMBL/GenBank/DDBJ databases">
        <title>The whole genome sequencing and assembly of Paenibacillus chitinolyticus KCCM 41400 strain.</title>
        <authorList>
            <person name="Kim J.-Y."/>
            <person name="Park M.-K."/>
            <person name="Lee Y.-J."/>
            <person name="Yi H."/>
            <person name="Bahn Y.-S."/>
            <person name="Kim J.F."/>
            <person name="Lee D.-W."/>
        </authorList>
    </citation>
    <scope>NUCLEOTIDE SEQUENCE [LARGE SCALE GENOMIC DNA]</scope>
    <source>
        <strain evidence="2 3">KCCM 41400</strain>
    </source>
</reference>
<name>A0A410X1M1_9BACL</name>
<dbReference type="EMBL" id="CP026520">
    <property type="protein sequence ID" value="QAV20508.1"/>
    <property type="molecule type" value="Genomic_DNA"/>
</dbReference>
<evidence type="ECO:0000313" key="1">
    <source>
        <dbReference type="EMBL" id="MCY9594804.1"/>
    </source>
</evidence>
<proteinExistence type="predicted"/>
<dbReference type="Pfam" id="PF07609">
    <property type="entry name" value="DUF1572"/>
    <property type="match status" value="1"/>
</dbReference>
<protein>
    <submittedName>
        <fullName evidence="2">DUF1572 domain-containing protein</fullName>
    </submittedName>
</protein>
<evidence type="ECO:0000313" key="4">
    <source>
        <dbReference type="Proteomes" id="UP001527202"/>
    </source>
</evidence>
<dbReference type="InterPro" id="IPR034660">
    <property type="entry name" value="DinB/YfiT-like"/>
</dbReference>
<evidence type="ECO:0000313" key="2">
    <source>
        <dbReference type="EMBL" id="QAV20508.1"/>
    </source>
</evidence>
<reference evidence="1 4" key="2">
    <citation type="submission" date="2022-05" db="EMBL/GenBank/DDBJ databases">
        <title>Genome Sequencing of Bee-Associated Microbes.</title>
        <authorList>
            <person name="Dunlap C."/>
        </authorList>
    </citation>
    <scope>NUCLEOTIDE SEQUENCE [LARGE SCALE GENOMIC DNA]</scope>
    <source>
        <strain evidence="1 4">NRRL B-23120</strain>
    </source>
</reference>
<dbReference type="InterPro" id="IPR011466">
    <property type="entry name" value="DUF1572"/>
</dbReference>
<gene>
    <name evidence="1" type="ORF">M5X16_03325</name>
    <name evidence="2" type="ORF">PC41400_23655</name>
</gene>
<sequence length="198" mass="23132">MSANQIYLESVRKQFLYYKTLGEKAMDQLEPEQLFTAYNEDTNSIATIVAHLSGNMLSRWTDFLTTDGEKEWRDRDAEFGHSLSDKEQLLDKWKEGWNCLFHALDSLSPDQLEQIIYIRNEGHTVIEAINRQLAHYPYHVGQIVYAAKLLKKEEWNSLSIPRNKSAQFNSEKFAEQKSVRNFTDEEMKRLSANTDSMQ</sequence>
<dbReference type="GeneID" id="95377793"/>
<accession>A0A410X1M1</accession>
<dbReference type="Gene3D" id="1.20.120.450">
    <property type="entry name" value="dinb family like domain"/>
    <property type="match status" value="1"/>
</dbReference>
<dbReference type="OrthoDB" id="68731at2"/>
<dbReference type="KEGG" id="pchi:PC41400_23655"/>
<dbReference type="RefSeq" id="WP_042230227.1">
    <property type="nucleotide sequence ID" value="NZ_CP026520.1"/>
</dbReference>
<dbReference type="Proteomes" id="UP001527202">
    <property type="component" value="Unassembled WGS sequence"/>
</dbReference>
<dbReference type="Proteomes" id="UP000288943">
    <property type="component" value="Chromosome"/>
</dbReference>
<keyword evidence="4" id="KW-1185">Reference proteome</keyword>
<evidence type="ECO:0000313" key="3">
    <source>
        <dbReference type="Proteomes" id="UP000288943"/>
    </source>
</evidence>
<organism evidence="2 3">
    <name type="scientific">Paenibacillus chitinolyticus</name>
    <dbReference type="NCBI Taxonomy" id="79263"/>
    <lineage>
        <taxon>Bacteria</taxon>
        <taxon>Bacillati</taxon>
        <taxon>Bacillota</taxon>
        <taxon>Bacilli</taxon>
        <taxon>Bacillales</taxon>
        <taxon>Paenibacillaceae</taxon>
        <taxon>Paenibacillus</taxon>
    </lineage>
</organism>
<dbReference type="EMBL" id="JAMDMJ010000003">
    <property type="protein sequence ID" value="MCY9594804.1"/>
    <property type="molecule type" value="Genomic_DNA"/>
</dbReference>
<dbReference type="SUPFAM" id="SSF109854">
    <property type="entry name" value="DinB/YfiT-like putative metalloenzymes"/>
    <property type="match status" value="1"/>
</dbReference>